<evidence type="ECO:0000256" key="3">
    <source>
        <dbReference type="ARBA" id="ARBA00022603"/>
    </source>
</evidence>
<dbReference type="AlphaFoldDB" id="A0A8J3N2U7"/>
<keyword evidence="13" id="KW-1185">Reference proteome</keyword>
<evidence type="ECO:0000313" key="13">
    <source>
        <dbReference type="Proteomes" id="UP000597444"/>
    </source>
</evidence>
<evidence type="ECO:0000256" key="5">
    <source>
        <dbReference type="ARBA" id="ARBA00022691"/>
    </source>
</evidence>
<evidence type="ECO:0000313" key="12">
    <source>
        <dbReference type="EMBL" id="GHO96292.1"/>
    </source>
</evidence>
<comment type="caution">
    <text evidence="12">The sequence shown here is derived from an EMBL/GenBank/DDBJ whole genome shotgun (WGS) entry which is preliminary data.</text>
</comment>
<feature type="domain" description="DNA methylase adenine-specific" evidence="10">
    <location>
        <begin position="162"/>
        <end position="469"/>
    </location>
</feature>
<feature type="coiled-coil region" evidence="8">
    <location>
        <begin position="744"/>
        <end position="792"/>
    </location>
</feature>
<dbReference type="InterPro" id="IPR051537">
    <property type="entry name" value="DNA_Adenine_Mtase"/>
</dbReference>
<evidence type="ECO:0000256" key="1">
    <source>
        <dbReference type="ARBA" id="ARBA00006594"/>
    </source>
</evidence>
<dbReference type="PRINTS" id="PR00507">
    <property type="entry name" value="N12N6MTFRASE"/>
</dbReference>
<evidence type="ECO:0000256" key="9">
    <source>
        <dbReference type="SAM" id="MobiDB-lite"/>
    </source>
</evidence>
<evidence type="ECO:0000259" key="11">
    <source>
        <dbReference type="Pfam" id="PF12161"/>
    </source>
</evidence>
<dbReference type="Pfam" id="PF12161">
    <property type="entry name" value="HsdM_N"/>
    <property type="match status" value="1"/>
</dbReference>
<dbReference type="InterPro" id="IPR038333">
    <property type="entry name" value="T1MK-like_N_sf"/>
</dbReference>
<dbReference type="PROSITE" id="PS00092">
    <property type="entry name" value="N6_MTASE"/>
    <property type="match status" value="1"/>
</dbReference>
<feature type="region of interest" description="Disordered" evidence="9">
    <location>
        <begin position="637"/>
        <end position="667"/>
    </location>
</feature>
<keyword evidence="12" id="KW-0540">Nuclease</keyword>
<dbReference type="Gene3D" id="1.20.1260.30">
    <property type="match status" value="1"/>
</dbReference>
<dbReference type="GO" id="GO:0003677">
    <property type="term" value="F:DNA binding"/>
    <property type="evidence" value="ECO:0007669"/>
    <property type="project" value="InterPro"/>
</dbReference>
<evidence type="ECO:0000256" key="7">
    <source>
        <dbReference type="ARBA" id="ARBA00047942"/>
    </source>
</evidence>
<keyword evidence="4" id="KW-0808">Transferase</keyword>
<dbReference type="GO" id="GO:0009007">
    <property type="term" value="F:site-specific DNA-methyltransferase (adenine-specific) activity"/>
    <property type="evidence" value="ECO:0007669"/>
    <property type="project" value="UniProtKB-EC"/>
</dbReference>
<dbReference type="GO" id="GO:0004519">
    <property type="term" value="F:endonuclease activity"/>
    <property type="evidence" value="ECO:0007669"/>
    <property type="project" value="UniProtKB-KW"/>
</dbReference>
<comment type="catalytic activity">
    <reaction evidence="7">
        <text>a 2'-deoxyadenosine in DNA + S-adenosyl-L-methionine = an N(6)-methyl-2'-deoxyadenosine in DNA + S-adenosyl-L-homocysteine + H(+)</text>
        <dbReference type="Rhea" id="RHEA:15197"/>
        <dbReference type="Rhea" id="RHEA-COMP:12418"/>
        <dbReference type="Rhea" id="RHEA-COMP:12419"/>
        <dbReference type="ChEBI" id="CHEBI:15378"/>
        <dbReference type="ChEBI" id="CHEBI:57856"/>
        <dbReference type="ChEBI" id="CHEBI:59789"/>
        <dbReference type="ChEBI" id="CHEBI:90615"/>
        <dbReference type="ChEBI" id="CHEBI:90616"/>
        <dbReference type="EC" id="2.1.1.72"/>
    </reaction>
</comment>
<dbReference type="PANTHER" id="PTHR42933:SF3">
    <property type="entry name" value="TYPE I RESTRICTION ENZYME MJAVIII METHYLASE SUBUNIT"/>
    <property type="match status" value="1"/>
</dbReference>
<evidence type="ECO:0000256" key="2">
    <source>
        <dbReference type="ARBA" id="ARBA00011900"/>
    </source>
</evidence>
<dbReference type="GO" id="GO:0008170">
    <property type="term" value="F:N-methyltransferase activity"/>
    <property type="evidence" value="ECO:0007669"/>
    <property type="project" value="InterPro"/>
</dbReference>
<keyword evidence="3" id="KW-0489">Methyltransferase</keyword>
<keyword evidence="12" id="KW-0378">Hydrolase</keyword>
<accession>A0A8J3N2U7</accession>
<reference evidence="12" key="1">
    <citation type="submission" date="2020-10" db="EMBL/GenBank/DDBJ databases">
        <title>Taxonomic study of unclassified bacteria belonging to the class Ktedonobacteria.</title>
        <authorList>
            <person name="Yabe S."/>
            <person name="Wang C.M."/>
            <person name="Zheng Y."/>
            <person name="Sakai Y."/>
            <person name="Cavaletti L."/>
            <person name="Monciardini P."/>
            <person name="Donadio S."/>
        </authorList>
    </citation>
    <scope>NUCLEOTIDE SEQUENCE</scope>
    <source>
        <strain evidence="12">ID150040</strain>
    </source>
</reference>
<gene>
    <name evidence="12" type="ORF">KSF_063400</name>
</gene>
<feature type="coiled-coil region" evidence="8">
    <location>
        <begin position="686"/>
        <end position="713"/>
    </location>
</feature>
<dbReference type="Proteomes" id="UP000597444">
    <property type="component" value="Unassembled WGS sequence"/>
</dbReference>
<evidence type="ECO:0000256" key="8">
    <source>
        <dbReference type="SAM" id="Coils"/>
    </source>
</evidence>
<dbReference type="InterPro" id="IPR029063">
    <property type="entry name" value="SAM-dependent_MTases_sf"/>
</dbReference>
<sequence length="935" mass="106995">MARLTLPQLERHLFAAADILRGSIDASDYKQFIFGMLFLKRSSDEFDIEYKRLYQHYQSLGYSEEKILEQVEYPENYRTAFFLPKLSRWKHICDEAQRNNVANTLNIALEGLMKANEILRDILDLRFDRTFGNKSIPEAKLRALIDHFSAVRLGNEDFEFPDLLGAAYEYLIREFADEEGRKGGQFYTPRDVARLMVRIVKPREDSRIYDPCVGSGGMLILSKQYVDEHGGNPDTLNLFGQDPNGNAWSICRLNMILHGIKTADIKQGDTLLNPAHLEADDKLMRFDYILSNPPFSQDYKQDDMQFQDRFDHFCPETGKKADLMFVQHMLSVLNLGGIIATVMPHGVLFRGGMEKVIRQDLITKDRLEAVIGLPPNLFYGTGIPACIMVMRKEGTKLPERVGKVLFINADAEYGERGAQNILRPEDIEKIVTTFEEFRCVEGYASVVTCKKLAEPENDYNLNIRRYADNAPPPEPHDVRAHLSGGIPKAEVAARSELLAAHALPVSAIFSKRDQHYYDFRPSITERRAIKTLLLTQPEMQAQEERLRSSFESWWLAHQHHLRNLPTTGKLMILRADFLSTFNTALAPVGLLDRYKIAGVIASWWNESQYDLLTIANQGFTGLIASWISTIHSMLEEPQENIPNQTEKNSRDKNTTGKKKSNKKKKGLSRNERIDYILVHTLISRLLPDYVQQFAETREAIAELEQQKEAFERGDLADSDENGTDEDALLVNAEAEEESSEENGETTKRNYVQELESRLAALEKELQQPLQRLQELKQKLNGARRGKNNAQVQPALFPEESVAPQDEISVLEATFAPELQEIASIKSQLTYYDTIIEGLSRTRKQQQALLDTFLQHLDARHQQLTPEECEYHILEITHNNIIAQLERYVIAHRQQVIAAIENWWDKYNVTLQEIEAKRDEAARKLTGYLKGLGYAN</sequence>
<feature type="domain" description="N6 adenine-specific DNA methyltransferase N-terminal" evidence="11">
    <location>
        <begin position="9"/>
        <end position="148"/>
    </location>
</feature>
<name>A0A8J3N2U7_9CHLR</name>
<comment type="similarity">
    <text evidence="1">Belongs to the N(4)/N(6)-methyltransferase family.</text>
</comment>
<dbReference type="Pfam" id="PF02384">
    <property type="entry name" value="N6_Mtase"/>
    <property type="match status" value="1"/>
</dbReference>
<dbReference type="Gene3D" id="3.40.50.150">
    <property type="entry name" value="Vaccinia Virus protein VP39"/>
    <property type="match status" value="1"/>
</dbReference>
<proteinExistence type="inferred from homology"/>
<dbReference type="GO" id="GO:0032259">
    <property type="term" value="P:methylation"/>
    <property type="evidence" value="ECO:0007669"/>
    <property type="project" value="UniProtKB-KW"/>
</dbReference>
<evidence type="ECO:0000256" key="6">
    <source>
        <dbReference type="ARBA" id="ARBA00022747"/>
    </source>
</evidence>
<dbReference type="RefSeq" id="WP_220206930.1">
    <property type="nucleotide sequence ID" value="NZ_BNJK01000001.1"/>
</dbReference>
<feature type="compositionally biased region" description="Basic residues" evidence="9">
    <location>
        <begin position="655"/>
        <end position="667"/>
    </location>
</feature>
<evidence type="ECO:0000256" key="4">
    <source>
        <dbReference type="ARBA" id="ARBA00022679"/>
    </source>
</evidence>
<dbReference type="SUPFAM" id="SSF53335">
    <property type="entry name" value="S-adenosyl-L-methionine-dependent methyltransferases"/>
    <property type="match status" value="1"/>
</dbReference>
<dbReference type="InterPro" id="IPR002052">
    <property type="entry name" value="DNA_methylase_N6_adenine_CS"/>
</dbReference>
<dbReference type="PANTHER" id="PTHR42933">
    <property type="entry name" value="SLR6095 PROTEIN"/>
    <property type="match status" value="1"/>
</dbReference>
<dbReference type="GO" id="GO:0009307">
    <property type="term" value="P:DNA restriction-modification system"/>
    <property type="evidence" value="ECO:0007669"/>
    <property type="project" value="UniProtKB-KW"/>
</dbReference>
<protein>
    <recommendedName>
        <fullName evidence="2">site-specific DNA-methyltransferase (adenine-specific)</fullName>
        <ecNumber evidence="2">2.1.1.72</ecNumber>
    </recommendedName>
</protein>
<dbReference type="EMBL" id="BNJK01000001">
    <property type="protein sequence ID" value="GHO96292.1"/>
    <property type="molecule type" value="Genomic_DNA"/>
</dbReference>
<keyword evidence="8" id="KW-0175">Coiled coil</keyword>
<dbReference type="InterPro" id="IPR022749">
    <property type="entry name" value="D12N6_MeTrfase_N"/>
</dbReference>
<evidence type="ECO:0000259" key="10">
    <source>
        <dbReference type="Pfam" id="PF02384"/>
    </source>
</evidence>
<dbReference type="EC" id="2.1.1.72" evidence="2"/>
<keyword evidence="5" id="KW-0949">S-adenosyl-L-methionine</keyword>
<keyword evidence="12" id="KW-0255">Endonuclease</keyword>
<dbReference type="InterPro" id="IPR003356">
    <property type="entry name" value="DNA_methylase_A-5"/>
</dbReference>
<keyword evidence="6" id="KW-0680">Restriction system</keyword>
<organism evidence="12 13">
    <name type="scientific">Reticulibacter mediterranei</name>
    <dbReference type="NCBI Taxonomy" id="2778369"/>
    <lineage>
        <taxon>Bacteria</taxon>
        <taxon>Bacillati</taxon>
        <taxon>Chloroflexota</taxon>
        <taxon>Ktedonobacteria</taxon>
        <taxon>Ktedonobacterales</taxon>
        <taxon>Reticulibacteraceae</taxon>
        <taxon>Reticulibacter</taxon>
    </lineage>
</organism>